<feature type="region of interest" description="Disordered" evidence="1">
    <location>
        <begin position="110"/>
        <end position="129"/>
    </location>
</feature>
<feature type="compositionally biased region" description="Basic and acidic residues" evidence="1">
    <location>
        <begin position="110"/>
        <end position="127"/>
    </location>
</feature>
<comment type="caution">
    <text evidence="2">The sequence shown here is derived from an EMBL/GenBank/DDBJ whole genome shotgun (WGS) entry which is preliminary data.</text>
</comment>
<protein>
    <submittedName>
        <fullName evidence="2">Uncharacterized protein</fullName>
    </submittedName>
</protein>
<reference evidence="2" key="1">
    <citation type="submission" date="2021-12" db="EMBL/GenBank/DDBJ databases">
        <title>Prjna785345.</title>
        <authorList>
            <person name="Rujirawat T."/>
            <person name="Krajaejun T."/>
        </authorList>
    </citation>
    <scope>NUCLEOTIDE SEQUENCE</scope>
    <source>
        <strain evidence="2">Pi057C3</strain>
    </source>
</reference>
<dbReference type="AlphaFoldDB" id="A0AAD5L4Z5"/>
<organism evidence="2 3">
    <name type="scientific">Pythium insidiosum</name>
    <name type="common">Pythiosis disease agent</name>
    <dbReference type="NCBI Taxonomy" id="114742"/>
    <lineage>
        <taxon>Eukaryota</taxon>
        <taxon>Sar</taxon>
        <taxon>Stramenopiles</taxon>
        <taxon>Oomycota</taxon>
        <taxon>Peronosporomycetes</taxon>
        <taxon>Pythiales</taxon>
        <taxon>Pythiaceae</taxon>
        <taxon>Pythium</taxon>
    </lineage>
</organism>
<dbReference type="EMBL" id="JAKCXM010003301">
    <property type="protein sequence ID" value="KAJ0389690.1"/>
    <property type="molecule type" value="Genomic_DNA"/>
</dbReference>
<accession>A0AAD5L4Z5</accession>
<keyword evidence="3" id="KW-1185">Reference proteome</keyword>
<evidence type="ECO:0000313" key="2">
    <source>
        <dbReference type="EMBL" id="KAJ0389690.1"/>
    </source>
</evidence>
<name>A0AAD5L4Z5_PYTIN</name>
<gene>
    <name evidence="2" type="ORF">P43SY_012044</name>
</gene>
<evidence type="ECO:0000256" key="1">
    <source>
        <dbReference type="SAM" id="MobiDB-lite"/>
    </source>
</evidence>
<evidence type="ECO:0000313" key="3">
    <source>
        <dbReference type="Proteomes" id="UP001209570"/>
    </source>
</evidence>
<dbReference type="Proteomes" id="UP001209570">
    <property type="component" value="Unassembled WGS sequence"/>
</dbReference>
<proteinExistence type="predicted"/>
<sequence>MMLAIVVDTYSEIREESQKQPNDLNFARKAAMIAFDWYHLFRTKILMVPAKNVVLLGRVIAFEAVKRALEAEPDGRKLLTPASLAAMFPQSDVTPRVAAITLYHLFKRKAPPDEKKTPPEGDKDAESMAKTATTVEAFEAASTAERLAKLEEKLDLLLEAMQTRGGP</sequence>